<dbReference type="OrthoDB" id="9776488at2"/>
<dbReference type="Gene3D" id="3.20.20.140">
    <property type="entry name" value="Metal-dependent hydrolases"/>
    <property type="match status" value="1"/>
</dbReference>
<evidence type="ECO:0000256" key="2">
    <source>
        <dbReference type="ARBA" id="ARBA00022723"/>
    </source>
</evidence>
<feature type="active site" description="Proton donor/acceptor" evidence="6">
    <location>
        <position position="284"/>
    </location>
</feature>
<evidence type="ECO:0000256" key="6">
    <source>
        <dbReference type="PIRSR" id="PIRSR038994-1"/>
    </source>
</evidence>
<dbReference type="InterPro" id="IPR003764">
    <property type="entry name" value="GlcNAc_6-P_deAcase"/>
</dbReference>
<protein>
    <submittedName>
        <fullName evidence="10">N-acetylglucosamine-6-phosphate deacetylase</fullName>
    </submittedName>
</protein>
<dbReference type="GO" id="GO:0006046">
    <property type="term" value="P:N-acetylglucosamine catabolic process"/>
    <property type="evidence" value="ECO:0007669"/>
    <property type="project" value="TreeGrafter"/>
</dbReference>
<dbReference type="InterPro" id="IPR011059">
    <property type="entry name" value="Metal-dep_hydrolase_composite"/>
</dbReference>
<dbReference type="PIRSF" id="PIRSF038994">
    <property type="entry name" value="NagA"/>
    <property type="match status" value="1"/>
</dbReference>
<evidence type="ECO:0000256" key="4">
    <source>
        <dbReference type="ARBA" id="ARBA00023277"/>
    </source>
</evidence>
<evidence type="ECO:0000256" key="1">
    <source>
        <dbReference type="ARBA" id="ARBA00010716"/>
    </source>
</evidence>
<proteinExistence type="inferred from homology"/>
<dbReference type="Gene3D" id="2.30.40.10">
    <property type="entry name" value="Urease, subunit C, domain 1"/>
    <property type="match status" value="1"/>
</dbReference>
<accession>A0A443JC94</accession>
<dbReference type="PANTHER" id="PTHR11113:SF14">
    <property type="entry name" value="N-ACETYLGLUCOSAMINE-6-PHOSPHATE DEACETYLASE"/>
    <property type="match status" value="1"/>
</dbReference>
<dbReference type="SUPFAM" id="SSF51556">
    <property type="entry name" value="Metallo-dependent hydrolases"/>
    <property type="match status" value="1"/>
</dbReference>
<organism evidence="10 11">
    <name type="scientific">Microbacterium enclense</name>
    <dbReference type="NCBI Taxonomy" id="993073"/>
    <lineage>
        <taxon>Bacteria</taxon>
        <taxon>Bacillati</taxon>
        <taxon>Actinomycetota</taxon>
        <taxon>Actinomycetes</taxon>
        <taxon>Micrococcales</taxon>
        <taxon>Microbacteriaceae</taxon>
        <taxon>Microbacterium</taxon>
    </lineage>
</organism>
<name>A0A443JC94_9MICO</name>
<keyword evidence="3 5" id="KW-0378">Hydrolase</keyword>
<evidence type="ECO:0000313" key="10">
    <source>
        <dbReference type="EMBL" id="RWR18179.1"/>
    </source>
</evidence>
<feature type="binding site" evidence="7">
    <location>
        <begin position="318"/>
        <end position="320"/>
    </location>
    <ligand>
        <name>substrate</name>
    </ligand>
</feature>
<dbReference type="GO" id="GO:0046872">
    <property type="term" value="F:metal ion binding"/>
    <property type="evidence" value="ECO:0007669"/>
    <property type="project" value="UniProtKB-KW"/>
</dbReference>
<dbReference type="InterPro" id="IPR032466">
    <property type="entry name" value="Metal_Hydrolase"/>
</dbReference>
<feature type="binding site" evidence="7">
    <location>
        <position position="262"/>
    </location>
    <ligand>
        <name>substrate</name>
    </ligand>
</feature>
<reference evidence="10 11" key="1">
    <citation type="journal article" date="2018" name="Front. Microbiol.">
        <title>Novel Insights Into Bacterial Dimethylsulfoniopropionate Catabolism in the East China Sea.</title>
        <authorList>
            <person name="Liu J."/>
            <person name="Liu J."/>
            <person name="Zhang S.H."/>
            <person name="Liang J."/>
            <person name="Lin H."/>
            <person name="Song D."/>
            <person name="Yang G.P."/>
            <person name="Todd J.D."/>
            <person name="Zhang X.H."/>
        </authorList>
    </citation>
    <scope>NUCLEOTIDE SEQUENCE [LARGE SCALE GENOMIC DNA]</scope>
    <source>
        <strain evidence="10 11">ZYFD042</strain>
    </source>
</reference>
<feature type="binding site" evidence="8">
    <location>
        <position position="227"/>
    </location>
    <ligand>
        <name>Zn(2+)</name>
        <dbReference type="ChEBI" id="CHEBI:29105"/>
    </ligand>
</feature>
<feature type="binding site" evidence="8">
    <location>
        <position position="140"/>
    </location>
    <ligand>
        <name>Zn(2+)</name>
        <dbReference type="ChEBI" id="CHEBI:29105"/>
    </ligand>
</feature>
<feature type="domain" description="Amidohydrolase-related" evidence="9">
    <location>
        <begin position="66"/>
        <end position="372"/>
    </location>
</feature>
<feature type="binding site" evidence="7">
    <location>
        <position position="238"/>
    </location>
    <ligand>
        <name>substrate</name>
    </ligand>
</feature>
<feature type="binding site" evidence="8">
    <location>
        <position position="206"/>
    </location>
    <ligand>
        <name>Zn(2+)</name>
        <dbReference type="ChEBI" id="CHEBI:29105"/>
    </ligand>
</feature>
<dbReference type="GO" id="GO:0008448">
    <property type="term" value="F:N-acetylglucosamine-6-phosphate deacetylase activity"/>
    <property type="evidence" value="ECO:0007669"/>
    <property type="project" value="InterPro"/>
</dbReference>
<keyword evidence="2 8" id="KW-0479">Metal-binding</keyword>
<comment type="caution">
    <text evidence="10">The sequence shown here is derived from an EMBL/GenBank/DDBJ whole genome shotgun (WGS) entry which is preliminary data.</text>
</comment>
<evidence type="ECO:0000313" key="11">
    <source>
        <dbReference type="Proteomes" id="UP000285970"/>
    </source>
</evidence>
<dbReference type="EMBL" id="RBZY01000033">
    <property type="protein sequence ID" value="RWR18179.1"/>
    <property type="molecule type" value="Genomic_DNA"/>
</dbReference>
<dbReference type="Pfam" id="PF01979">
    <property type="entry name" value="Amidohydro_1"/>
    <property type="match status" value="1"/>
</dbReference>
<evidence type="ECO:0000256" key="5">
    <source>
        <dbReference type="PIRNR" id="PIRNR038994"/>
    </source>
</evidence>
<dbReference type="Proteomes" id="UP000285970">
    <property type="component" value="Unassembled WGS sequence"/>
</dbReference>
<sequence>MIIARTASILRGRGRAAGPRPRLAPTRGGDMERFVIDAADARRIAVGDALVVADDGAGEVVRVARAVPGFVDLHCHGARGFDFGTCTIDEARRAAEFHLDRGVTGLVASVATAPLDEMRAAIVRLRGLVAEGVLAGIHLEGPYLSPRRRGVHAPDLLRLPDRGEVRALLDAGEGAVRVVTLAPELPGARDVIADIVDAGAVAAAGHTDASADEMRAAIDAGVRLVTHAFNGMRPLHHRDPGAIAVALTDERVTLELIVDGQHVADEVIDLVRRLAPGRLAFVSDAMSATGCVDGRYEVAGSVVEVADGIARSAADGALAGSTETLGDAVDRFAALFAPTTDELAAVSSITASRLLGLPIPLTPGAPADVVAWTDVGERRVLRAGRWLR</sequence>
<evidence type="ECO:0000259" key="9">
    <source>
        <dbReference type="Pfam" id="PF01979"/>
    </source>
</evidence>
<gene>
    <name evidence="10" type="ORF">D8Y23_10225</name>
</gene>
<dbReference type="AlphaFoldDB" id="A0A443JC94"/>
<dbReference type="PANTHER" id="PTHR11113">
    <property type="entry name" value="N-ACETYLGLUCOSAMINE-6-PHOSPHATE DEACETYLASE"/>
    <property type="match status" value="1"/>
</dbReference>
<feature type="binding site" evidence="7">
    <location>
        <position position="151"/>
    </location>
    <ligand>
        <name>substrate</name>
    </ligand>
</feature>
<feature type="binding site" evidence="7">
    <location>
        <begin position="230"/>
        <end position="231"/>
    </location>
    <ligand>
        <name>substrate</name>
    </ligand>
</feature>
<comment type="cofactor">
    <cofactor evidence="8">
        <name>a divalent metal cation</name>
        <dbReference type="ChEBI" id="CHEBI:60240"/>
    </cofactor>
    <text evidence="8">Binds 1 divalent metal cation per subunit.</text>
</comment>
<evidence type="ECO:0000256" key="8">
    <source>
        <dbReference type="PIRSR" id="PIRSR038994-3"/>
    </source>
</evidence>
<evidence type="ECO:0000256" key="3">
    <source>
        <dbReference type="ARBA" id="ARBA00022801"/>
    </source>
</evidence>
<keyword evidence="4 5" id="KW-0119">Carbohydrate metabolism</keyword>
<dbReference type="InterPro" id="IPR006680">
    <property type="entry name" value="Amidohydro-rel"/>
</dbReference>
<evidence type="ECO:0000256" key="7">
    <source>
        <dbReference type="PIRSR" id="PIRSR038994-2"/>
    </source>
</evidence>
<comment type="similarity">
    <text evidence="1 5">Belongs to the metallo-dependent hydrolases superfamily. NagA family.</text>
</comment>